<evidence type="ECO:0000256" key="5">
    <source>
        <dbReference type="ARBA" id="ARBA00022846"/>
    </source>
</evidence>
<dbReference type="CTD" id="257044"/>
<keyword evidence="2" id="KW-1003">Cell membrane</keyword>
<keyword evidence="10" id="KW-0325">Glycoprotein</keyword>
<evidence type="ECO:0000256" key="7">
    <source>
        <dbReference type="ARBA" id="ARBA00023069"/>
    </source>
</evidence>
<evidence type="ECO:0000259" key="16">
    <source>
        <dbReference type="Pfam" id="PF22843"/>
    </source>
</evidence>
<feature type="domain" description="CATSPERE beta-propeller" evidence="17">
    <location>
        <begin position="235"/>
        <end position="575"/>
    </location>
</feature>
<keyword evidence="11" id="KW-0966">Cell projection</keyword>
<evidence type="ECO:0000256" key="9">
    <source>
        <dbReference type="ARBA" id="ARBA00023157"/>
    </source>
</evidence>
<comment type="subcellular location">
    <subcellularLocation>
        <location evidence="12">Cell projection</location>
        <location evidence="12">Cilium</location>
        <location evidence="12">Flagellum membrane</location>
        <topology evidence="12">Single-pass type I membrane protein</topology>
    </subcellularLocation>
</comment>
<dbReference type="Pfam" id="PF22850">
    <property type="entry name" value="CATSPERD-E_C"/>
    <property type="match status" value="1"/>
</dbReference>
<dbReference type="RefSeq" id="XP_034284113.1">
    <property type="nucleotide sequence ID" value="XM_034428222.2"/>
</dbReference>
<name>A0A6P9CI89_PANGU</name>
<evidence type="ECO:0000256" key="2">
    <source>
        <dbReference type="ARBA" id="ARBA00022475"/>
    </source>
</evidence>
<evidence type="ECO:0000256" key="11">
    <source>
        <dbReference type="ARBA" id="ARBA00023273"/>
    </source>
</evidence>
<keyword evidence="6 13" id="KW-1133">Transmembrane helix</keyword>
<dbReference type="Proteomes" id="UP001652622">
    <property type="component" value="Unplaced"/>
</dbReference>
<keyword evidence="3 13" id="KW-0812">Transmembrane</keyword>
<feature type="chain" id="PRO_5027888777" evidence="14">
    <location>
        <begin position="22"/>
        <end position="961"/>
    </location>
</feature>
<dbReference type="GeneID" id="117671933"/>
<protein>
    <submittedName>
        <fullName evidence="21">Cation channel sperm-associated auxiliary subunit epsilon isoform X1</fullName>
    </submittedName>
</protein>
<feature type="domain" description="CATSPERE first N-terminal" evidence="15">
    <location>
        <begin position="14"/>
        <end position="99"/>
    </location>
</feature>
<dbReference type="Pfam" id="PF22844">
    <property type="entry name" value="Beta-prop_CATSPERE"/>
    <property type="match status" value="1"/>
</dbReference>
<evidence type="ECO:0000259" key="15">
    <source>
        <dbReference type="Pfam" id="PF22841"/>
    </source>
</evidence>
<keyword evidence="7" id="KW-0969">Cilium</keyword>
<proteinExistence type="inferred from homology"/>
<gene>
    <name evidence="21" type="primary">CATSPERE</name>
</gene>
<dbReference type="InterPro" id="IPR053816">
    <property type="entry name" value="CATSPERE_beta-prop"/>
</dbReference>
<evidence type="ECO:0000256" key="3">
    <source>
        <dbReference type="ARBA" id="ARBA00022692"/>
    </source>
</evidence>
<dbReference type="PANTHER" id="PTHR33722:SF3">
    <property type="entry name" value="CATION CHANNEL SPERM-ASSOCIATED AUXILIARY SUBUNIT EPSILON"/>
    <property type="match status" value="1"/>
</dbReference>
<accession>A0A6P9CI89</accession>
<keyword evidence="4 14" id="KW-0732">Signal</keyword>
<keyword evidence="20" id="KW-1185">Reference proteome</keyword>
<dbReference type="AlphaFoldDB" id="A0A6P9CI89"/>
<evidence type="ECO:0000313" key="20">
    <source>
        <dbReference type="Proteomes" id="UP001652622"/>
    </source>
</evidence>
<feature type="signal peptide" evidence="14">
    <location>
        <begin position="1"/>
        <end position="21"/>
    </location>
</feature>
<dbReference type="Pfam" id="PF22843">
    <property type="entry name" value="CATSPERE_NTD2"/>
    <property type="match status" value="1"/>
</dbReference>
<keyword evidence="8 13" id="KW-0472">Membrane</keyword>
<evidence type="ECO:0000256" key="13">
    <source>
        <dbReference type="SAM" id="Phobius"/>
    </source>
</evidence>
<dbReference type="InParanoid" id="A0A6P9CI89"/>
<evidence type="ECO:0000313" key="21">
    <source>
        <dbReference type="RefSeq" id="XP_034284113.1"/>
    </source>
</evidence>
<feature type="domain" description="CATSPERE second N-terminal" evidence="16">
    <location>
        <begin position="105"/>
        <end position="191"/>
    </location>
</feature>
<evidence type="ECO:0000259" key="18">
    <source>
        <dbReference type="Pfam" id="PF22849"/>
    </source>
</evidence>
<evidence type="ECO:0000256" key="1">
    <source>
        <dbReference type="ARBA" id="ARBA00010246"/>
    </source>
</evidence>
<keyword evidence="9" id="KW-1015">Disulfide bond</keyword>
<feature type="domain" description="CATSPERE Ig-like" evidence="18">
    <location>
        <begin position="588"/>
        <end position="695"/>
    </location>
</feature>
<feature type="transmembrane region" description="Helical" evidence="13">
    <location>
        <begin position="904"/>
        <end position="927"/>
    </location>
</feature>
<dbReference type="GO" id="GO:0048240">
    <property type="term" value="P:sperm capacitation"/>
    <property type="evidence" value="ECO:0007669"/>
    <property type="project" value="TreeGrafter"/>
</dbReference>
<sequence>MAGFLILSLLLNCLWWSGCGAVWRYRTSTGRYFIFSTRTTIYLEYEGTAFSRWDISTFCTIHDATSKTTKLFCPVPGSHRIQPVVTVPSSDDEERYLSIRADMNCFSWYIYQEEHRLWETGPTQIIKVWSFDPENADMEEKLNTASSPPIYSRTLSKQFWNLGQAPSIQTFTEIEYSSKSFNNGIWMFEVPSQTNDNVATIVGKVVTFQDCFVIDVPFIIAQPIYILGSKTGISVTLPAGSEAIIEWSSCYPRTAIVVTVDGIFHTSNRFLNVEEIKFPSGLVPSTMIHKVKAVGAVFPNVFILIENMLYQARLGQVINIGDDYFPHVKFTGIRTQTWCFGEYPLSERKLSEIILWSQTEIFLGYPENEFHPLIDVRLLREKLKLQSTVSLLIVSACYDSLVASIAILIECTGCISKNILYLVIYKEDTAEWILKDFILDLPTVGTIHMEVILSALTSMVLWDDDTIFYTYKDHKQFGYLQEADTKSKFSAVSKGSVIHQVIIDYIGNAIVKLENNAMFFFKFEVTDIVKLTAWENSLKKFIFYCNPSGDLFLLTINGTNITRQVYPLKLEVLSAASKLNDVCPYISFENNLSLNIHYVDMGDKVTFWGQIVFLENKGLSVDVEIYRPELLKTKDFINYEIARGICTKNKTVTFYHERDYSELPDYRTQVALSQGVMTFEFQPSESGKTCLTKSKLSHIRVGCPPWKKIIVNMKPSECENFTFTIPWRYLRDKSRKRNKVVIFDIKKYGCPLQSHYTQDFLPHVEIYDDQLIPVEVNYILWEMNGRIDFVYRATMEKVRCLNTAQTWNEMIKLYNKSIKTIEDVDEIWGPHNYKSCFKKRSEQLRKLDKKYEILNSSGLNFLNWPQYGSTYMFKLIILDPNFSFCNLSTYFAVQTYGIIERPNWIHVAGWNILLMTLFWGVLIFSYFRYVKIFRAFPFVDPLMSLRPAVTAEKANDQQKKN</sequence>
<dbReference type="PANTHER" id="PTHR33722">
    <property type="entry name" value="CATION CHANNEL SPERM-ASSOCIATED PROTEIN SUBUNIT DELTA-RELATED"/>
    <property type="match status" value="1"/>
</dbReference>
<keyword evidence="5" id="KW-0282">Flagellum</keyword>
<dbReference type="GO" id="GO:0030317">
    <property type="term" value="P:flagellated sperm motility"/>
    <property type="evidence" value="ECO:0007669"/>
    <property type="project" value="TreeGrafter"/>
</dbReference>
<evidence type="ECO:0000259" key="19">
    <source>
        <dbReference type="Pfam" id="PF22850"/>
    </source>
</evidence>
<evidence type="ECO:0000256" key="6">
    <source>
        <dbReference type="ARBA" id="ARBA00022989"/>
    </source>
</evidence>
<evidence type="ECO:0000256" key="14">
    <source>
        <dbReference type="SAM" id="SignalP"/>
    </source>
</evidence>
<dbReference type="GO" id="GO:0097228">
    <property type="term" value="C:sperm principal piece"/>
    <property type="evidence" value="ECO:0007669"/>
    <property type="project" value="TreeGrafter"/>
</dbReference>
<evidence type="ECO:0000256" key="12">
    <source>
        <dbReference type="ARBA" id="ARBA00037793"/>
    </source>
</evidence>
<feature type="domain" description="CATSPERD/E C-terminal" evidence="19">
    <location>
        <begin position="731"/>
        <end position="923"/>
    </location>
</feature>
<dbReference type="InterPro" id="IPR053815">
    <property type="entry name" value="CATSPERE_Ig-like"/>
</dbReference>
<dbReference type="OMA" id="YRHCFSY"/>
<dbReference type="InterPro" id="IPR053817">
    <property type="entry name" value="CATSPERE_NTD2"/>
</dbReference>
<dbReference type="KEGG" id="pgut:117671933"/>
<evidence type="ECO:0000256" key="4">
    <source>
        <dbReference type="ARBA" id="ARBA00022729"/>
    </source>
</evidence>
<organism evidence="20 21">
    <name type="scientific">Pantherophis guttatus</name>
    <name type="common">Corn snake</name>
    <name type="synonym">Elaphe guttata</name>
    <dbReference type="NCBI Taxonomy" id="94885"/>
    <lineage>
        <taxon>Eukaryota</taxon>
        <taxon>Metazoa</taxon>
        <taxon>Chordata</taxon>
        <taxon>Craniata</taxon>
        <taxon>Vertebrata</taxon>
        <taxon>Euteleostomi</taxon>
        <taxon>Lepidosauria</taxon>
        <taxon>Squamata</taxon>
        <taxon>Bifurcata</taxon>
        <taxon>Unidentata</taxon>
        <taxon>Episquamata</taxon>
        <taxon>Toxicofera</taxon>
        <taxon>Serpentes</taxon>
        <taxon>Colubroidea</taxon>
        <taxon>Colubridae</taxon>
        <taxon>Colubrinae</taxon>
        <taxon>Pantherophis</taxon>
    </lineage>
</organism>
<evidence type="ECO:0000259" key="17">
    <source>
        <dbReference type="Pfam" id="PF22844"/>
    </source>
</evidence>
<dbReference type="InterPro" id="IPR053814">
    <property type="entry name" value="CATSPERD/E_C"/>
</dbReference>
<dbReference type="GO" id="GO:0036128">
    <property type="term" value="C:CatSper complex"/>
    <property type="evidence" value="ECO:0007669"/>
    <property type="project" value="InterPro"/>
</dbReference>
<reference evidence="21" key="1">
    <citation type="submission" date="2025-08" db="UniProtKB">
        <authorList>
            <consortium name="RefSeq"/>
        </authorList>
    </citation>
    <scope>IDENTIFICATION</scope>
    <source>
        <tissue evidence="21">Blood</tissue>
    </source>
</reference>
<evidence type="ECO:0000256" key="8">
    <source>
        <dbReference type="ARBA" id="ARBA00023136"/>
    </source>
</evidence>
<dbReference type="Pfam" id="PF22849">
    <property type="entry name" value="CATSPERE_Ig-like"/>
    <property type="match status" value="1"/>
</dbReference>
<comment type="similarity">
    <text evidence="1">Belongs to the CATSPERD family.</text>
</comment>
<dbReference type="Pfam" id="PF22841">
    <property type="entry name" value="CATSPERE_NTD1"/>
    <property type="match status" value="1"/>
</dbReference>
<dbReference type="InterPro" id="IPR053818">
    <property type="entry name" value="CATSPERE_NTD1"/>
</dbReference>
<dbReference type="InterPro" id="IPR028751">
    <property type="entry name" value="CATSPERD/E"/>
</dbReference>
<evidence type="ECO:0000256" key="10">
    <source>
        <dbReference type="ARBA" id="ARBA00023180"/>
    </source>
</evidence>